<reference evidence="3 4" key="1">
    <citation type="journal article" date="2014" name="Genome Biol. Evol.">
        <title>The secreted proteins of Achlya hypogyna and Thraustotheca clavata identify the ancestral oomycete secretome and reveal gene acquisitions by horizontal gene transfer.</title>
        <authorList>
            <person name="Misner I."/>
            <person name="Blouin N."/>
            <person name="Leonard G."/>
            <person name="Richards T.A."/>
            <person name="Lane C.E."/>
        </authorList>
    </citation>
    <scope>NUCLEOTIDE SEQUENCE [LARGE SCALE GENOMIC DNA]</scope>
    <source>
        <strain evidence="3 4">ATCC 34112</strain>
    </source>
</reference>
<feature type="region of interest" description="Disordered" evidence="1">
    <location>
        <begin position="1"/>
        <end position="25"/>
    </location>
</feature>
<proteinExistence type="predicted"/>
<dbReference type="SUPFAM" id="SSF52047">
    <property type="entry name" value="RNI-like"/>
    <property type="match status" value="1"/>
</dbReference>
<evidence type="ECO:0000259" key="2">
    <source>
        <dbReference type="Pfam" id="PF00646"/>
    </source>
</evidence>
<sequence>MERKSSEKSIEEGNSGEGKSAKKKRGFGFGNFIAPKFNLSTLNPLKLITKKASPVKKGAPPPPNRPIAKLFQIKYSAHLRLISSFLPFNTLGRLTQVSESMQDFVLEVFQTPQYMNSYKGSIPTKYFMYQTLLRDHLLSRNRTANDKDITTMILSYLTLKERLGMTLVCRRFIGIVSSMNLHICGQKQGYAFVHGYDIESKAYWPVRHRYGRSKSISLNYLTSAQVMVILSAIAHECFPKIQQLHINHVCFTESPMTLCGYMVDSLNKSNVWSKLETISLQGMNWTIPGYAMLFNSFFQNSLDQLLHLDLSGTYILNYSTKIPIGNPLDHITLVRLAPCFIREHFIRLETWSLRRTNLTSTSFSVVLECLPHLPSLRSWDISENDIAIDGWEALTVYAKQSTLSVFNKLTNFNCSGCAYNVSGMAVLFSALSEIECPCLEKLEISALAKCFVNERFPLILLGAQITAESLPLLAGAFAGHLYHFKSKQNYNLMPGHTLQYLNLSGTIKDLRNNVARGALALWEAMETYALKNITTLIVSNAGLSMQEFNMLATTFEKVDCCPQLFHLDLGGITSEIINTEIILLLGNVPKSLGIIRFTTFFKSMAATRIRFLDLSYAIESCCCDELLQLNISRNLPLQSTTLAHVNQMVRGTSCPTLRCLQIHGRNKQLRFSLNYSCTDSVTVDAGYDLVKQIKTHSSPATLALILIFESHREDLRANKREAFIKASHEEAIRTDERTKVKCAIRRNLYDRLEQEAAQANRARNSSKKKTKHVKDLPIFRKIEAEILAAS</sequence>
<evidence type="ECO:0000313" key="3">
    <source>
        <dbReference type="EMBL" id="OQR81531.1"/>
    </source>
</evidence>
<name>A0A1V9Y728_9STRA</name>
<keyword evidence="4" id="KW-1185">Reference proteome</keyword>
<organism evidence="3 4">
    <name type="scientific">Thraustotheca clavata</name>
    <dbReference type="NCBI Taxonomy" id="74557"/>
    <lineage>
        <taxon>Eukaryota</taxon>
        <taxon>Sar</taxon>
        <taxon>Stramenopiles</taxon>
        <taxon>Oomycota</taxon>
        <taxon>Saprolegniomycetes</taxon>
        <taxon>Saprolegniales</taxon>
        <taxon>Achlyaceae</taxon>
        <taxon>Thraustotheca</taxon>
    </lineage>
</organism>
<gene>
    <name evidence="3" type="ORF">THRCLA_11645</name>
</gene>
<feature type="domain" description="F-box" evidence="2">
    <location>
        <begin position="148"/>
        <end position="182"/>
    </location>
</feature>
<dbReference type="InterPro" id="IPR032675">
    <property type="entry name" value="LRR_dom_sf"/>
</dbReference>
<accession>A0A1V9Y728</accession>
<dbReference type="STRING" id="74557.A0A1V9Y728"/>
<dbReference type="Proteomes" id="UP000243217">
    <property type="component" value="Unassembled WGS sequence"/>
</dbReference>
<evidence type="ECO:0000256" key="1">
    <source>
        <dbReference type="SAM" id="MobiDB-lite"/>
    </source>
</evidence>
<dbReference type="Gene3D" id="3.80.10.10">
    <property type="entry name" value="Ribonuclease Inhibitor"/>
    <property type="match status" value="2"/>
</dbReference>
<dbReference type="OrthoDB" id="120976at2759"/>
<comment type="caution">
    <text evidence="3">The sequence shown here is derived from an EMBL/GenBank/DDBJ whole genome shotgun (WGS) entry which is preliminary data.</text>
</comment>
<dbReference type="EMBL" id="JNBS01004965">
    <property type="protein sequence ID" value="OQR81531.1"/>
    <property type="molecule type" value="Genomic_DNA"/>
</dbReference>
<evidence type="ECO:0000313" key="4">
    <source>
        <dbReference type="Proteomes" id="UP000243217"/>
    </source>
</evidence>
<protein>
    <recommendedName>
        <fullName evidence="2">F-box domain-containing protein</fullName>
    </recommendedName>
</protein>
<dbReference type="Pfam" id="PF00646">
    <property type="entry name" value="F-box"/>
    <property type="match status" value="1"/>
</dbReference>
<dbReference type="AlphaFoldDB" id="A0A1V9Y728"/>
<feature type="compositionally biased region" description="Basic and acidic residues" evidence="1">
    <location>
        <begin position="1"/>
        <end position="11"/>
    </location>
</feature>
<dbReference type="InterPro" id="IPR001810">
    <property type="entry name" value="F-box_dom"/>
</dbReference>